<accession>A0A0A2J372</accession>
<evidence type="ECO:0000313" key="2">
    <source>
        <dbReference type="EMBL" id="KGO54157.1"/>
    </source>
</evidence>
<dbReference type="STRING" id="27334.A0A0A2J372"/>
<sequence length="374" mass="42598">MKEVVRRADTQASARRRLGDDDDVPSRSFIPSEPFIPSISFITHDRHSIRIKKPVRCIKAGAPDTPSEAPASEVSDEQMAEEVPHASDQAINTTSEVPASEVPCPAASASTHESDQVVDVVRASDKVSHAYSDTPLFYIGKLAEKTFKDMLWLQFGKKWESFEIRFLTDMKKCPSVVMVNRNSPCPLEWLPLEVRATIWKYVFDDGKEAIFLKKDGMTPKLPTSMRVVSFGWISEAWFGYMSSLSNRTLVVTDFPRNGYLAPHFPIFRELSTVRIRSIKFALGDNDPEKAKERTRDFIGFMLKHKNQGFLAVRTMIIELRSNWETEDFTEMALAELLVCGAFVEIERIRIHGKITDEKLNRLLERAREFARASF</sequence>
<feature type="region of interest" description="Disordered" evidence="1">
    <location>
        <begin position="1"/>
        <end position="34"/>
    </location>
</feature>
<dbReference type="EMBL" id="JQFZ01000237">
    <property type="protein sequence ID" value="KGO54157.1"/>
    <property type="molecule type" value="Genomic_DNA"/>
</dbReference>
<keyword evidence="3" id="KW-1185">Reference proteome</keyword>
<name>A0A0A2J372_PENEN</name>
<dbReference type="VEuPathDB" id="FungiDB:PEXP_012750"/>
<proteinExistence type="predicted"/>
<feature type="region of interest" description="Disordered" evidence="1">
    <location>
        <begin position="59"/>
        <end position="87"/>
    </location>
</feature>
<reference evidence="2 3" key="1">
    <citation type="journal article" date="2015" name="Mol. Plant Microbe Interact.">
        <title>Genome, transcriptome, and functional analyses of Penicillium expansum provide new insights into secondary metabolism and pathogenicity.</title>
        <authorList>
            <person name="Ballester A.R."/>
            <person name="Marcet-Houben M."/>
            <person name="Levin E."/>
            <person name="Sela N."/>
            <person name="Selma-Lazaro C."/>
            <person name="Carmona L."/>
            <person name="Wisniewski M."/>
            <person name="Droby S."/>
            <person name="Gonzalez-Candelas L."/>
            <person name="Gabaldon T."/>
        </authorList>
    </citation>
    <scope>NUCLEOTIDE SEQUENCE [LARGE SCALE GENOMIC DNA]</scope>
    <source>
        <strain evidence="2 3">MD-8</strain>
    </source>
</reference>
<dbReference type="GeneID" id="27675253"/>
<gene>
    <name evidence="2" type="ORF">PEX2_025590</name>
</gene>
<comment type="caution">
    <text evidence="2">The sequence shown here is derived from an EMBL/GenBank/DDBJ whole genome shotgun (WGS) entry which is preliminary data.</text>
</comment>
<evidence type="ECO:0000313" key="3">
    <source>
        <dbReference type="Proteomes" id="UP000030143"/>
    </source>
</evidence>
<dbReference type="PhylomeDB" id="A0A0A2J372"/>
<organism evidence="2 3">
    <name type="scientific">Penicillium expansum</name>
    <name type="common">Blue mold rot fungus</name>
    <dbReference type="NCBI Taxonomy" id="27334"/>
    <lineage>
        <taxon>Eukaryota</taxon>
        <taxon>Fungi</taxon>
        <taxon>Dikarya</taxon>
        <taxon>Ascomycota</taxon>
        <taxon>Pezizomycotina</taxon>
        <taxon>Eurotiomycetes</taxon>
        <taxon>Eurotiomycetidae</taxon>
        <taxon>Eurotiales</taxon>
        <taxon>Aspergillaceae</taxon>
        <taxon>Penicillium</taxon>
    </lineage>
</organism>
<dbReference type="AlphaFoldDB" id="A0A0A2J372"/>
<dbReference type="RefSeq" id="XP_016596657.1">
    <property type="nucleotide sequence ID" value="XM_016739834.1"/>
</dbReference>
<dbReference type="OrthoDB" id="4479239at2759"/>
<evidence type="ECO:0000256" key="1">
    <source>
        <dbReference type="SAM" id="MobiDB-lite"/>
    </source>
</evidence>
<dbReference type="HOGENOM" id="CLU_780979_0_0_1"/>
<dbReference type="Proteomes" id="UP000030143">
    <property type="component" value="Unassembled WGS sequence"/>
</dbReference>
<protein>
    <submittedName>
        <fullName evidence="2">Uncharacterized protein</fullName>
    </submittedName>
</protein>